<dbReference type="Proteomes" id="UP000678393">
    <property type="component" value="Unassembled WGS sequence"/>
</dbReference>
<dbReference type="InterPro" id="IPR014756">
    <property type="entry name" value="Ig_E-set"/>
</dbReference>
<organism evidence="1 2">
    <name type="scientific">Candidula unifasciata</name>
    <dbReference type="NCBI Taxonomy" id="100452"/>
    <lineage>
        <taxon>Eukaryota</taxon>
        <taxon>Metazoa</taxon>
        <taxon>Spiralia</taxon>
        <taxon>Lophotrochozoa</taxon>
        <taxon>Mollusca</taxon>
        <taxon>Gastropoda</taxon>
        <taxon>Heterobranchia</taxon>
        <taxon>Euthyneura</taxon>
        <taxon>Panpulmonata</taxon>
        <taxon>Eupulmonata</taxon>
        <taxon>Stylommatophora</taxon>
        <taxon>Helicina</taxon>
        <taxon>Helicoidea</taxon>
        <taxon>Geomitridae</taxon>
        <taxon>Candidula</taxon>
    </lineage>
</organism>
<proteinExistence type="predicted"/>
<dbReference type="PANTHER" id="PTHR16165:SF5">
    <property type="entry name" value="NXPE FAMILY MEMBER 3"/>
    <property type="match status" value="1"/>
</dbReference>
<protein>
    <submittedName>
        <fullName evidence="1">Uncharacterized protein</fullName>
    </submittedName>
</protein>
<keyword evidence="2" id="KW-1185">Reference proteome</keyword>
<accession>A0A8S3Z447</accession>
<evidence type="ECO:0000313" key="2">
    <source>
        <dbReference type="Proteomes" id="UP000678393"/>
    </source>
</evidence>
<dbReference type="PANTHER" id="PTHR16165">
    <property type="entry name" value="NXPE FAMILY MEMBER"/>
    <property type="match status" value="1"/>
</dbReference>
<feature type="non-terminal residue" evidence="1">
    <location>
        <position position="119"/>
    </location>
</feature>
<name>A0A8S3Z447_9EUPU</name>
<dbReference type="AlphaFoldDB" id="A0A8S3Z447"/>
<sequence>CGGLLYPEYLMEPPREELYPFEAFYLSDPPLWDESTVASHIHSKISLYEYNKTATVGDAVSVVINMFDRKGRQRLKGGDRLRVWLKDMKFQHSISANITDFNNGTYLATTILPWAGSVR</sequence>
<dbReference type="OrthoDB" id="5950832at2759"/>
<reference evidence="1" key="1">
    <citation type="submission" date="2021-04" db="EMBL/GenBank/DDBJ databases">
        <authorList>
            <consortium name="Molecular Ecology Group"/>
        </authorList>
    </citation>
    <scope>NUCLEOTIDE SEQUENCE</scope>
</reference>
<gene>
    <name evidence="1" type="ORF">CUNI_LOCUS7680</name>
</gene>
<comment type="caution">
    <text evidence="1">The sequence shown here is derived from an EMBL/GenBank/DDBJ whole genome shotgun (WGS) entry which is preliminary data.</text>
</comment>
<feature type="non-terminal residue" evidence="1">
    <location>
        <position position="1"/>
    </location>
</feature>
<dbReference type="InterPro" id="IPR013783">
    <property type="entry name" value="Ig-like_fold"/>
</dbReference>
<dbReference type="EMBL" id="CAJHNH020001228">
    <property type="protein sequence ID" value="CAG5122122.1"/>
    <property type="molecule type" value="Genomic_DNA"/>
</dbReference>
<dbReference type="Gene3D" id="2.60.40.10">
    <property type="entry name" value="Immunoglobulins"/>
    <property type="match status" value="1"/>
</dbReference>
<dbReference type="SUPFAM" id="SSF81296">
    <property type="entry name" value="E set domains"/>
    <property type="match status" value="1"/>
</dbReference>
<evidence type="ECO:0000313" key="1">
    <source>
        <dbReference type="EMBL" id="CAG5122122.1"/>
    </source>
</evidence>